<accession>A0A0L6VGQ6</accession>
<protein>
    <submittedName>
        <fullName evidence="3">Uncharacterized protein</fullName>
    </submittedName>
</protein>
<organism evidence="3 4">
    <name type="scientific">Puccinia sorghi</name>
    <dbReference type="NCBI Taxonomy" id="27349"/>
    <lineage>
        <taxon>Eukaryota</taxon>
        <taxon>Fungi</taxon>
        <taxon>Dikarya</taxon>
        <taxon>Basidiomycota</taxon>
        <taxon>Pucciniomycotina</taxon>
        <taxon>Pucciniomycetes</taxon>
        <taxon>Pucciniales</taxon>
        <taxon>Pucciniaceae</taxon>
        <taxon>Puccinia</taxon>
    </lineage>
</organism>
<evidence type="ECO:0000313" key="4">
    <source>
        <dbReference type="Proteomes" id="UP000037035"/>
    </source>
</evidence>
<feature type="region of interest" description="Disordered" evidence="1">
    <location>
        <begin position="557"/>
        <end position="587"/>
    </location>
</feature>
<gene>
    <name evidence="3" type="ORF">VP01_163g2</name>
</gene>
<evidence type="ECO:0000313" key="3">
    <source>
        <dbReference type="EMBL" id="KNZ59928.1"/>
    </source>
</evidence>
<evidence type="ECO:0000256" key="1">
    <source>
        <dbReference type="SAM" id="MobiDB-lite"/>
    </source>
</evidence>
<keyword evidence="2" id="KW-0472">Membrane</keyword>
<feature type="region of interest" description="Disordered" evidence="1">
    <location>
        <begin position="188"/>
        <end position="209"/>
    </location>
</feature>
<keyword evidence="4" id="KW-1185">Reference proteome</keyword>
<dbReference type="Proteomes" id="UP000037035">
    <property type="component" value="Unassembled WGS sequence"/>
</dbReference>
<evidence type="ECO:0000256" key="2">
    <source>
        <dbReference type="SAM" id="Phobius"/>
    </source>
</evidence>
<proteinExistence type="predicted"/>
<dbReference type="AlphaFoldDB" id="A0A0L6VGQ6"/>
<dbReference type="EMBL" id="LAVV01006437">
    <property type="protein sequence ID" value="KNZ59928.1"/>
    <property type="molecule type" value="Genomic_DNA"/>
</dbReference>
<dbReference type="VEuPathDB" id="FungiDB:VP01_163g2"/>
<reference evidence="3 4" key="1">
    <citation type="submission" date="2015-08" db="EMBL/GenBank/DDBJ databases">
        <title>Next Generation Sequencing and Analysis of the Genome of Puccinia sorghi L Schw, the Causal Agent of Maize Common Rust.</title>
        <authorList>
            <person name="Rochi L."/>
            <person name="Burguener G."/>
            <person name="Darino M."/>
            <person name="Turjanski A."/>
            <person name="Kreff E."/>
            <person name="Dieguez M.J."/>
            <person name="Sacco F."/>
        </authorList>
    </citation>
    <scope>NUCLEOTIDE SEQUENCE [LARGE SCALE GENOMIC DNA]</scope>
    <source>
        <strain evidence="3 4">RO10H11247</strain>
    </source>
</reference>
<comment type="caution">
    <text evidence="3">The sequence shown here is derived from an EMBL/GenBank/DDBJ whole genome shotgun (WGS) entry which is preliminary data.</text>
</comment>
<feature type="compositionally biased region" description="Polar residues" evidence="1">
    <location>
        <begin position="577"/>
        <end position="587"/>
    </location>
</feature>
<keyword evidence="2" id="KW-1133">Transmembrane helix</keyword>
<sequence>MQDMTYDEFAKPTSIEPLKCLIRKIDPCFLNHSGINSPDKRRVRIVPKCHIECHQFPIVLIQNLTPINHSWLSLTKIILNSHSPKNKLSSVLTSFLNRFLSFFLSFFLLLLFLLPVFTDNLFSCLYLKKSSSPSALPQIIKSPCSLSYILPCFQRVCRNLFLLSLFFLISQSLSDLFSSECPGVVSKGAEAEDNPPVGETPGKSQRGLQDHNTSVISSYQYDSFSEPLHHYSPVFSPSLIFLSPVSLGITELGFDGVLGVVCRVSSKKVGLIVLRAFTTAVGVFENSFCLVGGVPKNINRVACAMVKALTRVIQFFSTTNDWSCVMNGPFFRMPSSRICAENLLTILVARYLMNMSLVFLFLLFKISIYSSLKSSEFIIGPLHSFSVPPLEPHLVRILQAHFPFLSLFLCPNQPQKSQILPRIGDLRSSRVNPERLEQPCDHWHPLDKSTVGSLVRYVLPGPSFLGYRPSLFKWKMILFSTLNIQYHNTTTPHLMYCLLSLRLTLCSRSNITILTGLRSINRKLVKGDKIGAGSVYNTMNKFFILEEGPASTGIFSKHQIGDPDNRGGGNGEGELLTCTSNSPSVIL</sequence>
<name>A0A0L6VGQ6_9BASI</name>
<feature type="transmembrane region" description="Helical" evidence="2">
    <location>
        <begin position="95"/>
        <end position="117"/>
    </location>
</feature>
<keyword evidence="2" id="KW-0812">Transmembrane</keyword>